<name>A0AAP2Z8A9_9EURY</name>
<dbReference type="EMBL" id="JAOPJZ010000002">
    <property type="protein sequence ID" value="MCU4751204.1"/>
    <property type="molecule type" value="Genomic_DNA"/>
</dbReference>
<dbReference type="AlphaFoldDB" id="A0AAP2Z8A9"/>
<dbReference type="Pfam" id="PF14269">
    <property type="entry name" value="Arylsulfotran_2"/>
    <property type="match status" value="1"/>
</dbReference>
<dbReference type="InterPro" id="IPR015943">
    <property type="entry name" value="WD40/YVTN_repeat-like_dom_sf"/>
</dbReference>
<dbReference type="Proteomes" id="UP001321047">
    <property type="component" value="Unassembled WGS sequence"/>
</dbReference>
<evidence type="ECO:0000313" key="2">
    <source>
        <dbReference type="Proteomes" id="UP001321047"/>
    </source>
</evidence>
<dbReference type="PANTHER" id="PTHR35340:SF5">
    <property type="entry name" value="ASST-DOMAIN-CONTAINING PROTEIN"/>
    <property type="match status" value="1"/>
</dbReference>
<comment type="caution">
    <text evidence="1">The sequence shown here is derived from an EMBL/GenBank/DDBJ whole genome shotgun (WGS) entry which is preliminary data.</text>
</comment>
<dbReference type="SUPFAM" id="SSF50998">
    <property type="entry name" value="Quinoprotein alcohol dehydrogenase-like"/>
    <property type="match status" value="1"/>
</dbReference>
<gene>
    <name evidence="1" type="ORF">OB919_04280</name>
</gene>
<reference evidence="1 2" key="1">
    <citation type="submission" date="2022-09" db="EMBL/GenBank/DDBJ databases">
        <title>Enrichment on poylsaccharides allowed isolation of novel metabolic and taxonomic groups of Haloarchaea.</title>
        <authorList>
            <person name="Sorokin D.Y."/>
            <person name="Elcheninov A.G."/>
            <person name="Khizhniak T.V."/>
            <person name="Kolganova T.V."/>
            <person name="Kublanov I.V."/>
        </authorList>
    </citation>
    <scope>NUCLEOTIDE SEQUENCE [LARGE SCALE GENOMIC DNA]</scope>
    <source>
        <strain evidence="1 2">AArc-curdl1</strain>
    </source>
</reference>
<proteinExistence type="predicted"/>
<keyword evidence="2" id="KW-1185">Reference proteome</keyword>
<protein>
    <submittedName>
        <fullName evidence="1">Aryl-sulfate sulfotransferase</fullName>
    </submittedName>
</protein>
<dbReference type="InterPro" id="IPR011047">
    <property type="entry name" value="Quinoprotein_ADH-like_sf"/>
</dbReference>
<accession>A0AAP2Z8A9</accession>
<organism evidence="1 2">
    <name type="scientific">Natronosalvus hydrolyticus</name>
    <dbReference type="NCBI Taxonomy" id="2979988"/>
    <lineage>
        <taxon>Archaea</taxon>
        <taxon>Methanobacteriati</taxon>
        <taxon>Methanobacteriota</taxon>
        <taxon>Stenosarchaea group</taxon>
        <taxon>Halobacteria</taxon>
        <taxon>Halobacteriales</taxon>
        <taxon>Natrialbaceae</taxon>
        <taxon>Natronosalvus</taxon>
    </lineage>
</organism>
<dbReference type="RefSeq" id="WP_342806737.1">
    <property type="nucleotide sequence ID" value="NZ_JAOPJZ010000002.1"/>
</dbReference>
<dbReference type="InterPro" id="IPR039535">
    <property type="entry name" value="ASST-like"/>
</dbReference>
<evidence type="ECO:0000313" key="1">
    <source>
        <dbReference type="EMBL" id="MCU4751204.1"/>
    </source>
</evidence>
<dbReference type="Gene3D" id="2.130.10.10">
    <property type="entry name" value="YVTN repeat-like/Quinoprotein amine dehydrogenase"/>
    <property type="match status" value="1"/>
</dbReference>
<dbReference type="PANTHER" id="PTHR35340">
    <property type="entry name" value="PQQ ENZYME REPEAT PROTEIN-RELATED"/>
    <property type="match status" value="1"/>
</dbReference>
<dbReference type="InterPro" id="IPR053143">
    <property type="entry name" value="Arylsulfate_ST"/>
</dbReference>
<sequence>MPTGVTIHETEKCYEGYTLFNETYEFPEKAPDGKGKIYLVDMDGEPVHRWEVETAVQSHTRLLPNGNLLYPTRDRSNIEEAGLRELDPESNVVWSYHCRIDHDYQVMDNDHLMLHTITDNMVPEIGPELRRNPYIVETDREKNLHWEWFGEDHYDELRQLLSADDWAFVEERIATDYAFDWAHNNTLQIIPENETYRKELEGDGPVRFEPGNIVFSYRSVDVIGVIDYPSGEIVWAWGPSELDGQHLPYMLENGNLLIFDNGTERGWSRVIEVDPLTEEIVWEYKGSPKEDFYAPFISGAQRLPNGNTLICEGTKGHLFEVTPDGDVVWDFVSPFGEEGSMGNVYRCLRYSPEYVEPLLESR</sequence>